<dbReference type="InterPro" id="IPR027417">
    <property type="entry name" value="P-loop_NTPase"/>
</dbReference>
<protein>
    <submittedName>
        <fullName evidence="1">Uncharacterized protein</fullName>
    </submittedName>
</protein>
<comment type="caution">
    <text evidence="1">The sequence shown here is derived from an EMBL/GenBank/DDBJ whole genome shotgun (WGS) entry which is preliminary data.</text>
</comment>
<organism evidence="1 2">
    <name type="scientific">Pontibacter amylolyticus</name>
    <dbReference type="NCBI Taxonomy" id="1424080"/>
    <lineage>
        <taxon>Bacteria</taxon>
        <taxon>Pseudomonadati</taxon>
        <taxon>Bacteroidota</taxon>
        <taxon>Cytophagia</taxon>
        <taxon>Cytophagales</taxon>
        <taxon>Hymenobacteraceae</taxon>
        <taxon>Pontibacter</taxon>
    </lineage>
</organism>
<reference evidence="2" key="1">
    <citation type="journal article" date="2019" name="Int. J. Syst. Evol. Microbiol.">
        <title>The Global Catalogue of Microorganisms (GCM) 10K type strain sequencing project: providing services to taxonomists for standard genome sequencing and annotation.</title>
        <authorList>
            <consortium name="The Broad Institute Genomics Platform"/>
            <consortium name="The Broad Institute Genome Sequencing Center for Infectious Disease"/>
            <person name="Wu L."/>
            <person name="Ma J."/>
        </authorList>
    </citation>
    <scope>NUCLEOTIDE SEQUENCE [LARGE SCALE GENOMIC DNA]</scope>
    <source>
        <strain evidence="2">CGMCC 1.12749</strain>
    </source>
</reference>
<accession>A0ABQ1VWZ2</accession>
<dbReference type="SUPFAM" id="SSF52540">
    <property type="entry name" value="P-loop containing nucleoside triphosphate hydrolases"/>
    <property type="match status" value="1"/>
</dbReference>
<proteinExistence type="predicted"/>
<dbReference type="Proteomes" id="UP000634043">
    <property type="component" value="Unassembled WGS sequence"/>
</dbReference>
<evidence type="ECO:0000313" key="2">
    <source>
        <dbReference type="Proteomes" id="UP000634043"/>
    </source>
</evidence>
<dbReference type="Pfam" id="PF24389">
    <property type="entry name" value="ORC-CDC6-like"/>
    <property type="match status" value="1"/>
</dbReference>
<dbReference type="InterPro" id="IPR056955">
    <property type="entry name" value="ORC-CDC6-like"/>
</dbReference>
<dbReference type="EMBL" id="BMFP01000001">
    <property type="protein sequence ID" value="GGG03412.1"/>
    <property type="molecule type" value="Genomic_DNA"/>
</dbReference>
<dbReference type="RefSeq" id="WP_188499951.1">
    <property type="nucleotide sequence ID" value="NZ_BMFP01000001.1"/>
</dbReference>
<evidence type="ECO:0000313" key="1">
    <source>
        <dbReference type="EMBL" id="GGG03412.1"/>
    </source>
</evidence>
<gene>
    <name evidence="1" type="ORF">GCM10011323_05290</name>
</gene>
<keyword evidence="2" id="KW-1185">Reference proteome</keyword>
<name>A0ABQ1VWZ2_9BACT</name>
<sequence>MKKNKNPFEYEGSNNLSDEEILDFYIEDFNYSRFIQSTRNVFLVGERGTGKTMALLYNSFIIQSKLAAREASSLSFDKIGIHIPCNTPLFHKKEHLLIEDSFRASIVSEHYLVLSIVSQIAETLSAIEEIEEAFKPYNKKLKEEFEYVLGITLHKASSFLTSITYFIKKEVIDTQRKINSPESNSFYENAFSFSSLALPFINSLKSVPILGKSHFMLMIDDAHDLNKSQVETLNSWIAYRDHSDFSFKVATTRKNHSYVTSNGGSILEGHDFTSIDMGKALFNKDSDFAKMARRIIQKRLDTLGRKIKVDNFFPINPDFQKDLEECKEKVRLEAEDKFKGGTKKQIRDHIYKYARAEYFRNRSSKANRPPYSGIDTIIDISTGVVRNLLDPCFWMYDTVLSESNNREIKSIPYTVQNVIIINRSEAKWEILKSLHKIVEGCTEEDSKKVFCLFDNLMVLFRERLLKHNSEPRAIMFSISQKKDSIMERIQPLLDIAIKSQMLYTRSGNSKDDGKQETYFVPNRMLLPARGLDPHGQHARVSLKAVDILAAAENNKSFPFVDADNELKQPVQTGLFDE</sequence>